<dbReference type="Proteomes" id="UP000175669">
    <property type="component" value="Unassembled WGS sequence"/>
</dbReference>
<dbReference type="EMBL" id="MASR01000001">
    <property type="protein sequence ID" value="OFE13594.1"/>
    <property type="molecule type" value="Genomic_DNA"/>
</dbReference>
<evidence type="ECO:0000256" key="1">
    <source>
        <dbReference type="ARBA" id="ARBA00006484"/>
    </source>
</evidence>
<keyword evidence="2" id="KW-0560">Oxidoreductase</keyword>
<dbReference type="InterPro" id="IPR020904">
    <property type="entry name" value="Sc_DH/Rdtase_CS"/>
</dbReference>
<dbReference type="PANTHER" id="PTHR43639">
    <property type="entry name" value="OXIDOREDUCTASE, SHORT-CHAIN DEHYDROGENASE/REDUCTASE FAMILY (AFU_ORTHOLOGUE AFUA_5G02870)"/>
    <property type="match status" value="1"/>
</dbReference>
<dbReference type="FunFam" id="3.40.50.720:FF:000084">
    <property type="entry name" value="Short-chain dehydrogenase reductase"/>
    <property type="match status" value="1"/>
</dbReference>
<dbReference type="GO" id="GO:0016491">
    <property type="term" value="F:oxidoreductase activity"/>
    <property type="evidence" value="ECO:0007669"/>
    <property type="project" value="UniProtKB-KW"/>
</dbReference>
<dbReference type="PROSITE" id="PS00061">
    <property type="entry name" value="ADH_SHORT"/>
    <property type="match status" value="1"/>
</dbReference>
<name>A0A1E8CME6_9GAMM</name>
<dbReference type="SUPFAM" id="SSF51735">
    <property type="entry name" value="NAD(P)-binding Rossmann-fold domains"/>
    <property type="match status" value="1"/>
</dbReference>
<proteinExistence type="inferred from homology"/>
<dbReference type="PANTHER" id="PTHR43639:SF1">
    <property type="entry name" value="SHORT-CHAIN DEHYDROGENASE_REDUCTASE FAMILY PROTEIN"/>
    <property type="match status" value="1"/>
</dbReference>
<accession>A0A1E8CME6</accession>
<dbReference type="STRING" id="1524254.PHACT_10990"/>
<organism evidence="3 4">
    <name type="scientific">Pseudohongiella acticola</name>
    <dbReference type="NCBI Taxonomy" id="1524254"/>
    <lineage>
        <taxon>Bacteria</taxon>
        <taxon>Pseudomonadati</taxon>
        <taxon>Pseudomonadota</taxon>
        <taxon>Gammaproteobacteria</taxon>
        <taxon>Pseudomonadales</taxon>
        <taxon>Pseudohongiellaceae</taxon>
        <taxon>Pseudohongiella</taxon>
    </lineage>
</organism>
<dbReference type="Pfam" id="PF13561">
    <property type="entry name" value="adh_short_C2"/>
    <property type="match status" value="1"/>
</dbReference>
<evidence type="ECO:0000256" key="2">
    <source>
        <dbReference type="ARBA" id="ARBA00023002"/>
    </source>
</evidence>
<gene>
    <name evidence="3" type="ORF">PHACT_10990</name>
</gene>
<protein>
    <submittedName>
        <fullName evidence="3">Pteridine reductase</fullName>
    </submittedName>
</protein>
<comment type="similarity">
    <text evidence="1">Belongs to the short-chain dehydrogenases/reductases (SDR) family.</text>
</comment>
<dbReference type="Gene3D" id="3.40.50.720">
    <property type="entry name" value="NAD(P)-binding Rossmann-like Domain"/>
    <property type="match status" value="1"/>
</dbReference>
<dbReference type="OrthoDB" id="9793499at2"/>
<dbReference type="PRINTS" id="PR00080">
    <property type="entry name" value="SDRFAMILY"/>
</dbReference>
<sequence>MTQPSGQTPVVLITGAAKRIGAEIARCFHQAGYCVIIHCRRSQHDAEALAAQLNRHRAGSASVLVADLNDEHALAALGTRALSCYQRLDTLVNNASSFYPTPLASLTQTQWLDLMNSNARAALFLSQQLAPALIKSAGSIVNLTDINVNRGMADFSAYTMAKAALGAMTRSLARELAPSVRVNAVSPGAILWPEHTEEGATQDAEQASILAGIPLKRLGTPAEIAQTVLFLARDAAYVTGQTIRVDGGRSLA</sequence>
<dbReference type="RefSeq" id="WP_070117811.1">
    <property type="nucleotide sequence ID" value="NZ_MASR01000001.1"/>
</dbReference>
<comment type="caution">
    <text evidence="3">The sequence shown here is derived from an EMBL/GenBank/DDBJ whole genome shotgun (WGS) entry which is preliminary data.</text>
</comment>
<dbReference type="InterPro" id="IPR036291">
    <property type="entry name" value="NAD(P)-bd_dom_sf"/>
</dbReference>
<evidence type="ECO:0000313" key="3">
    <source>
        <dbReference type="EMBL" id="OFE13594.1"/>
    </source>
</evidence>
<reference evidence="4" key="1">
    <citation type="submission" date="2016-07" db="EMBL/GenBank/DDBJ databases">
        <authorList>
            <person name="Florea S."/>
            <person name="Webb J.S."/>
            <person name="Jaromczyk J."/>
            <person name="Schardl C.L."/>
        </authorList>
    </citation>
    <scope>NUCLEOTIDE SEQUENCE [LARGE SCALE GENOMIC DNA]</scope>
    <source>
        <strain evidence="4">KCTC 42131</strain>
    </source>
</reference>
<evidence type="ECO:0000313" key="4">
    <source>
        <dbReference type="Proteomes" id="UP000175669"/>
    </source>
</evidence>
<keyword evidence="4" id="KW-1185">Reference proteome</keyword>
<dbReference type="NCBIfam" id="NF006598">
    <property type="entry name" value="PRK09135.1"/>
    <property type="match status" value="1"/>
</dbReference>
<dbReference type="InterPro" id="IPR002347">
    <property type="entry name" value="SDR_fam"/>
</dbReference>
<dbReference type="PRINTS" id="PR00081">
    <property type="entry name" value="GDHRDH"/>
</dbReference>
<dbReference type="AlphaFoldDB" id="A0A1E8CME6"/>